<evidence type="ECO:0000256" key="1">
    <source>
        <dbReference type="ARBA" id="ARBA00004613"/>
    </source>
</evidence>
<dbReference type="EMBL" id="GBXI01007757">
    <property type="protein sequence ID" value="JAD06535.1"/>
    <property type="molecule type" value="Transcribed_RNA"/>
</dbReference>
<dbReference type="SMART" id="SM00020">
    <property type="entry name" value="Tryp_SPc"/>
    <property type="match status" value="1"/>
</dbReference>
<keyword evidence="7" id="KW-1015">Disulfide bond</keyword>
<dbReference type="GO" id="GO:0035008">
    <property type="term" value="P:positive regulation of melanization defense response"/>
    <property type="evidence" value="ECO:0007669"/>
    <property type="project" value="UniProtKB-ARBA"/>
</dbReference>
<organism evidence="12">
    <name type="scientific">Zeugodacus cucurbitae</name>
    <name type="common">Melon fruit fly</name>
    <name type="synonym">Bactrocera cucurbitae</name>
    <dbReference type="NCBI Taxonomy" id="28588"/>
    <lineage>
        <taxon>Eukaryota</taxon>
        <taxon>Metazoa</taxon>
        <taxon>Ecdysozoa</taxon>
        <taxon>Arthropoda</taxon>
        <taxon>Hexapoda</taxon>
        <taxon>Insecta</taxon>
        <taxon>Pterygota</taxon>
        <taxon>Neoptera</taxon>
        <taxon>Endopterygota</taxon>
        <taxon>Diptera</taxon>
        <taxon>Brachycera</taxon>
        <taxon>Muscomorpha</taxon>
        <taxon>Tephritoidea</taxon>
        <taxon>Tephritidae</taxon>
        <taxon>Zeugodacus</taxon>
        <taxon>Zeugodacus</taxon>
    </lineage>
</organism>
<dbReference type="InterPro" id="IPR018114">
    <property type="entry name" value="TRYPSIN_HIS"/>
</dbReference>
<evidence type="ECO:0000256" key="8">
    <source>
        <dbReference type="ARBA" id="ARBA00024195"/>
    </source>
</evidence>
<evidence type="ECO:0000256" key="3">
    <source>
        <dbReference type="ARBA" id="ARBA00022670"/>
    </source>
</evidence>
<evidence type="ECO:0000256" key="7">
    <source>
        <dbReference type="ARBA" id="ARBA00023157"/>
    </source>
</evidence>
<dbReference type="Gene3D" id="2.40.10.10">
    <property type="entry name" value="Trypsin-like serine proteases"/>
    <property type="match status" value="1"/>
</dbReference>
<dbReference type="PROSITE" id="PS00135">
    <property type="entry name" value="TRYPSIN_SER"/>
    <property type="match status" value="1"/>
</dbReference>
<evidence type="ECO:0000256" key="5">
    <source>
        <dbReference type="ARBA" id="ARBA00022801"/>
    </source>
</evidence>
<proteinExistence type="inferred from homology"/>
<accession>A0A0A1X719</accession>
<keyword evidence="5 9" id="KW-0378">Hydrolase</keyword>
<keyword evidence="6 9" id="KW-0720">Serine protease</keyword>
<dbReference type="GO" id="GO:0160032">
    <property type="term" value="P:Toll receptor ligand protein activation cascade"/>
    <property type="evidence" value="ECO:0007669"/>
    <property type="project" value="UniProtKB-ARBA"/>
</dbReference>
<evidence type="ECO:0000256" key="6">
    <source>
        <dbReference type="ARBA" id="ARBA00022825"/>
    </source>
</evidence>
<sequence length="422" mass="47528">MKMLPKSNRITIALIILFAYSCYGEEQLEENDPCQAKHYKGICQINRNCPHLEDTMDAMGLKANSVKRCGFTVHEELICCPDLMKTTTTKPTEFTTISSKTIRDSLKGLSPEESKKRIKELMREAMSGLDARPPRGNSVSSRIAIHPANQACFEIEKELMPSIQPHVLNGTAANFGEYPHMARIMYDNVKLRCGGVLIDKRFVLTAAHCVDGKEGKAIKVVLGVTDFNDPKQRNTRQNRDIKKIHLHPNYDDSRLYNDIALIELDRDAVFNQNVYPTCLHTDQTELSSGTDLVVTGWGQTEYKRYSARLLKANLLYMPMQLCRNIYANVYDNRLNRGIVDTQLCAYSPDRDACAGDSGGPLHIVHDQSANNYRVMGIVSFGPKCGFPLPGVYTRVSKYLDFIEGIVWPDGLSNELTAFSYRL</sequence>
<evidence type="ECO:0000256" key="4">
    <source>
        <dbReference type="ARBA" id="ARBA00022729"/>
    </source>
</evidence>
<dbReference type="SMART" id="SM00680">
    <property type="entry name" value="CLIP"/>
    <property type="match status" value="1"/>
</dbReference>
<dbReference type="GO" id="GO:0004252">
    <property type="term" value="F:serine-type endopeptidase activity"/>
    <property type="evidence" value="ECO:0007669"/>
    <property type="project" value="InterPro"/>
</dbReference>
<dbReference type="InterPro" id="IPR001254">
    <property type="entry name" value="Trypsin_dom"/>
</dbReference>
<dbReference type="GO" id="GO:0005576">
    <property type="term" value="C:extracellular region"/>
    <property type="evidence" value="ECO:0007669"/>
    <property type="project" value="UniProtKB-SubCell"/>
</dbReference>
<evidence type="ECO:0000256" key="2">
    <source>
        <dbReference type="ARBA" id="ARBA00022525"/>
    </source>
</evidence>
<dbReference type="InterPro" id="IPR033116">
    <property type="entry name" value="TRYPSIN_SER"/>
</dbReference>
<feature type="signal peptide" evidence="10">
    <location>
        <begin position="1"/>
        <end position="24"/>
    </location>
</feature>
<keyword evidence="3 9" id="KW-0645">Protease</keyword>
<dbReference type="AlphaFoldDB" id="A0A0A1X719"/>
<dbReference type="FunFam" id="2.40.10.10:FF:000015">
    <property type="entry name" value="Atrial natriuretic peptide-converting enzyme"/>
    <property type="match status" value="1"/>
</dbReference>
<evidence type="ECO:0000259" key="11">
    <source>
        <dbReference type="PROSITE" id="PS50240"/>
    </source>
</evidence>
<comment type="subcellular location">
    <subcellularLocation>
        <location evidence="1">Secreted</location>
    </subcellularLocation>
</comment>
<name>A0A0A1X719_ZEUCU</name>
<feature type="domain" description="Peptidase S1" evidence="11">
    <location>
        <begin position="167"/>
        <end position="407"/>
    </location>
</feature>
<dbReference type="PROSITE" id="PS00134">
    <property type="entry name" value="TRYPSIN_HIS"/>
    <property type="match status" value="1"/>
</dbReference>
<protein>
    <submittedName>
        <fullName evidence="12">Serine protease persephone</fullName>
    </submittedName>
</protein>
<reference evidence="12" key="2">
    <citation type="journal article" date="2015" name="Gigascience">
        <title>Reconstructing a comprehensive transcriptome assembly of a white-pupal translocated strain of the pest fruit fly Bactrocera cucurbitae.</title>
        <authorList>
            <person name="Sim S.B."/>
            <person name="Calla B."/>
            <person name="Hall B."/>
            <person name="DeRego T."/>
            <person name="Geib S.M."/>
        </authorList>
    </citation>
    <scope>NUCLEOTIDE SEQUENCE</scope>
</reference>
<gene>
    <name evidence="12" type="primary">psh_11</name>
    <name evidence="12" type="ORF">g.55444</name>
</gene>
<keyword evidence="2" id="KW-0964">Secreted</keyword>
<dbReference type="SUPFAM" id="SSF50494">
    <property type="entry name" value="Trypsin-like serine proteases"/>
    <property type="match status" value="1"/>
</dbReference>
<reference evidence="12" key="1">
    <citation type="submission" date="2014-11" db="EMBL/GenBank/DDBJ databases">
        <authorList>
            <person name="Geib S."/>
        </authorList>
    </citation>
    <scope>NUCLEOTIDE SEQUENCE</scope>
</reference>
<evidence type="ECO:0000256" key="9">
    <source>
        <dbReference type="RuleBase" id="RU363034"/>
    </source>
</evidence>
<dbReference type="InterPro" id="IPR022700">
    <property type="entry name" value="CLIP"/>
</dbReference>
<dbReference type="GO" id="GO:0050832">
    <property type="term" value="P:defense response to fungus"/>
    <property type="evidence" value="ECO:0007669"/>
    <property type="project" value="UniProtKB-ARBA"/>
</dbReference>
<dbReference type="PANTHER" id="PTHR24252:SF7">
    <property type="entry name" value="HYALIN"/>
    <property type="match status" value="1"/>
</dbReference>
<dbReference type="PROSITE" id="PS50240">
    <property type="entry name" value="TRYPSIN_DOM"/>
    <property type="match status" value="1"/>
</dbReference>
<dbReference type="CDD" id="cd00190">
    <property type="entry name" value="Tryp_SPc"/>
    <property type="match status" value="1"/>
</dbReference>
<dbReference type="Pfam" id="PF00089">
    <property type="entry name" value="Trypsin"/>
    <property type="match status" value="1"/>
</dbReference>
<keyword evidence="4 10" id="KW-0732">Signal</keyword>
<dbReference type="InterPro" id="IPR009003">
    <property type="entry name" value="Peptidase_S1_PA"/>
</dbReference>
<feature type="chain" id="PRO_5001983200" evidence="10">
    <location>
        <begin position="25"/>
        <end position="422"/>
    </location>
</feature>
<dbReference type="InterPro" id="IPR043504">
    <property type="entry name" value="Peptidase_S1_PA_chymotrypsin"/>
</dbReference>
<comment type="similarity">
    <text evidence="8">Belongs to the peptidase S1 family. CLIP subfamily.</text>
</comment>
<evidence type="ECO:0000313" key="12">
    <source>
        <dbReference type="EMBL" id="JAD06535.1"/>
    </source>
</evidence>
<dbReference type="PANTHER" id="PTHR24252">
    <property type="entry name" value="ACROSIN-RELATED"/>
    <property type="match status" value="1"/>
</dbReference>
<dbReference type="PRINTS" id="PR00722">
    <property type="entry name" value="CHYMOTRYPSIN"/>
</dbReference>
<dbReference type="PROSITE" id="PS51257">
    <property type="entry name" value="PROKAR_LIPOPROTEIN"/>
    <property type="match status" value="1"/>
</dbReference>
<dbReference type="InterPro" id="IPR001314">
    <property type="entry name" value="Peptidase_S1A"/>
</dbReference>
<evidence type="ECO:0000256" key="10">
    <source>
        <dbReference type="SAM" id="SignalP"/>
    </source>
</evidence>
<dbReference type="GO" id="GO:0006508">
    <property type="term" value="P:proteolysis"/>
    <property type="evidence" value="ECO:0007669"/>
    <property type="project" value="UniProtKB-KW"/>
</dbReference>